<dbReference type="InterPro" id="IPR056682">
    <property type="entry name" value="DUF7780"/>
</dbReference>
<evidence type="ECO:0000313" key="3">
    <source>
        <dbReference type="Proteomes" id="UP000008694"/>
    </source>
</evidence>
<sequence length="197" mass="22085">MVGHVENKLQKKEIKQEISNEMCGFRVAVTSETEPIWGKKKSHGANYNSSELTHVSIVGFDVTELDTENSLSGFMDQVPISLRRWACYPMLLGRVSRSFKHVMLVDAKTSLFIGDPLTRIRNRSPDVVLFFYSKYKKASEVNPAILIGGAKGIRRLSSSMHTQIVRARASATMMIKKKNSVTESVVLSQLVGNFPYD</sequence>
<reference evidence="3" key="1">
    <citation type="journal article" date="2011" name="Nat. Genet.">
        <title>The Arabidopsis lyrata genome sequence and the basis of rapid genome size change.</title>
        <authorList>
            <person name="Hu T.T."/>
            <person name="Pattyn P."/>
            <person name="Bakker E.G."/>
            <person name="Cao J."/>
            <person name="Cheng J.-F."/>
            <person name="Clark R.M."/>
            <person name="Fahlgren N."/>
            <person name="Fawcett J.A."/>
            <person name="Grimwood J."/>
            <person name="Gundlach H."/>
            <person name="Haberer G."/>
            <person name="Hollister J.D."/>
            <person name="Ossowski S."/>
            <person name="Ottilar R.P."/>
            <person name="Salamov A.A."/>
            <person name="Schneeberger K."/>
            <person name="Spannagl M."/>
            <person name="Wang X."/>
            <person name="Yang L."/>
            <person name="Nasrallah M.E."/>
            <person name="Bergelson J."/>
            <person name="Carrington J.C."/>
            <person name="Gaut B.S."/>
            <person name="Schmutz J."/>
            <person name="Mayer K.F.X."/>
            <person name="Van de Peer Y."/>
            <person name="Grigoriev I.V."/>
            <person name="Nordborg M."/>
            <person name="Weigel D."/>
            <person name="Guo Y.-L."/>
        </authorList>
    </citation>
    <scope>NUCLEOTIDE SEQUENCE [LARGE SCALE GENOMIC DNA]</scope>
    <source>
        <strain evidence="3">cv. MN47</strain>
    </source>
</reference>
<dbReference type="PANTHER" id="PTHR34960:SF1">
    <property type="entry name" value="EMB|CAB68146.1-RELATED"/>
    <property type="match status" value="1"/>
</dbReference>
<accession>D7MS56</accession>
<dbReference type="eggNOG" id="ENOG502QTG6">
    <property type="taxonomic scope" value="Eukaryota"/>
</dbReference>
<evidence type="ECO:0000259" key="1">
    <source>
        <dbReference type="Pfam" id="PF25002"/>
    </source>
</evidence>
<organism evidence="3">
    <name type="scientific">Arabidopsis lyrata subsp. lyrata</name>
    <name type="common">Lyre-leaved rock-cress</name>
    <dbReference type="NCBI Taxonomy" id="81972"/>
    <lineage>
        <taxon>Eukaryota</taxon>
        <taxon>Viridiplantae</taxon>
        <taxon>Streptophyta</taxon>
        <taxon>Embryophyta</taxon>
        <taxon>Tracheophyta</taxon>
        <taxon>Spermatophyta</taxon>
        <taxon>Magnoliopsida</taxon>
        <taxon>eudicotyledons</taxon>
        <taxon>Gunneridae</taxon>
        <taxon>Pentapetalae</taxon>
        <taxon>rosids</taxon>
        <taxon>malvids</taxon>
        <taxon>Brassicales</taxon>
        <taxon>Brassicaceae</taxon>
        <taxon>Camelineae</taxon>
        <taxon>Arabidopsis</taxon>
    </lineage>
</organism>
<name>D7MS56_ARALL</name>
<proteinExistence type="predicted"/>
<gene>
    <name evidence="2" type="ORF">ARALYDRAFT_357492</name>
</gene>
<dbReference type="Pfam" id="PF25002">
    <property type="entry name" value="DUF7780"/>
    <property type="match status" value="1"/>
</dbReference>
<dbReference type="Gramene" id="fgenesh1_pg.C_scaffold_8001279">
    <property type="protein sequence ID" value="fgenesh1_pg.C_scaffold_8001279"/>
    <property type="gene ID" value="fgenesh1_pg.C_scaffold_8001279"/>
</dbReference>
<dbReference type="AlphaFoldDB" id="D7MS56"/>
<protein>
    <recommendedName>
        <fullName evidence="1">DUF7780 domain-containing protein</fullName>
    </recommendedName>
</protein>
<dbReference type="Proteomes" id="UP000008694">
    <property type="component" value="Unassembled WGS sequence"/>
</dbReference>
<dbReference type="EMBL" id="GL348720">
    <property type="protein sequence ID" value="EFH40437.1"/>
    <property type="molecule type" value="Genomic_DNA"/>
</dbReference>
<evidence type="ECO:0000313" key="2">
    <source>
        <dbReference type="EMBL" id="EFH40437.1"/>
    </source>
</evidence>
<dbReference type="STRING" id="81972.D7MS56"/>
<dbReference type="PANTHER" id="PTHR34960">
    <property type="entry name" value="EMB|CAB68146.1-RELATED"/>
    <property type="match status" value="1"/>
</dbReference>
<dbReference type="HOGENOM" id="CLU_1385889_0_0_1"/>
<feature type="domain" description="DUF7780" evidence="1">
    <location>
        <begin position="11"/>
        <end position="193"/>
    </location>
</feature>
<keyword evidence="3" id="KW-1185">Reference proteome</keyword>